<accession>A0ABR2ZAX8</accession>
<gene>
    <name evidence="3" type="ORF">AAF712_014489</name>
</gene>
<organism evidence="3 4">
    <name type="scientific">Marasmius tenuissimus</name>
    <dbReference type="NCBI Taxonomy" id="585030"/>
    <lineage>
        <taxon>Eukaryota</taxon>
        <taxon>Fungi</taxon>
        <taxon>Dikarya</taxon>
        <taxon>Basidiomycota</taxon>
        <taxon>Agaricomycotina</taxon>
        <taxon>Agaricomycetes</taxon>
        <taxon>Agaricomycetidae</taxon>
        <taxon>Agaricales</taxon>
        <taxon>Marasmiineae</taxon>
        <taxon>Marasmiaceae</taxon>
        <taxon>Marasmius</taxon>
    </lineage>
</organism>
<evidence type="ECO:0000256" key="1">
    <source>
        <dbReference type="SAM" id="Coils"/>
    </source>
</evidence>
<sequence length="339" mass="37490">MEALTEANIKSVFAKTGIWPFNPGVVTPKMMALGKETSTQGSLPVPESMPVCTVSDMILGIDEHSRKRAAELSPPVTPSSQWVNQQPQVEPSTPTTVWLHDVPDPFQIPVRNRVSALQGSSVSFLLTRSPIRTSSATLPEFPTIQFSPMASATLNPALDDPLATIRKEELLCTYHTLQQKYKSLKTKAVSLQSAMVLNSVCCDCLRKHLAAQDEAKKWTKSNKRLMGAVCPRKRSGNEKRGRKGYEGLVAQRQKENKHAYNLWIADLELWKEEKKKGKTTCPKPLYKHFKLPPVPKPVILQHKPKEARLSESQEAEEDIVDGCMSDVSGSSGGSDSDSD</sequence>
<dbReference type="EMBL" id="JBBXMP010000274">
    <property type="protein sequence ID" value="KAL0058806.1"/>
    <property type="molecule type" value="Genomic_DNA"/>
</dbReference>
<feature type="coiled-coil region" evidence="1">
    <location>
        <begin position="167"/>
        <end position="194"/>
    </location>
</feature>
<keyword evidence="1" id="KW-0175">Coiled coil</keyword>
<feature type="compositionally biased region" description="Polar residues" evidence="2">
    <location>
        <begin position="78"/>
        <end position="93"/>
    </location>
</feature>
<evidence type="ECO:0000313" key="3">
    <source>
        <dbReference type="EMBL" id="KAL0058806.1"/>
    </source>
</evidence>
<comment type="caution">
    <text evidence="3">The sequence shown here is derived from an EMBL/GenBank/DDBJ whole genome shotgun (WGS) entry which is preliminary data.</text>
</comment>
<feature type="region of interest" description="Disordered" evidence="2">
    <location>
        <begin position="303"/>
        <end position="339"/>
    </location>
</feature>
<protein>
    <submittedName>
        <fullName evidence="3">Uncharacterized protein</fullName>
    </submittedName>
</protein>
<evidence type="ECO:0000256" key="2">
    <source>
        <dbReference type="SAM" id="MobiDB-lite"/>
    </source>
</evidence>
<feature type="region of interest" description="Disordered" evidence="2">
    <location>
        <begin position="72"/>
        <end position="93"/>
    </location>
</feature>
<evidence type="ECO:0000313" key="4">
    <source>
        <dbReference type="Proteomes" id="UP001437256"/>
    </source>
</evidence>
<proteinExistence type="predicted"/>
<keyword evidence="4" id="KW-1185">Reference proteome</keyword>
<feature type="compositionally biased region" description="Low complexity" evidence="2">
    <location>
        <begin position="325"/>
        <end position="339"/>
    </location>
</feature>
<reference evidence="3 4" key="1">
    <citation type="submission" date="2024-05" db="EMBL/GenBank/DDBJ databases">
        <title>A draft genome resource for the thread blight pathogen Marasmius tenuissimus strain MS-2.</title>
        <authorList>
            <person name="Yulfo-Soto G.E."/>
            <person name="Baruah I.K."/>
            <person name="Amoako-Attah I."/>
            <person name="Bukari Y."/>
            <person name="Meinhardt L.W."/>
            <person name="Bailey B.A."/>
            <person name="Cohen S.P."/>
        </authorList>
    </citation>
    <scope>NUCLEOTIDE SEQUENCE [LARGE SCALE GENOMIC DNA]</scope>
    <source>
        <strain evidence="3 4">MS-2</strain>
    </source>
</reference>
<dbReference type="Proteomes" id="UP001437256">
    <property type="component" value="Unassembled WGS sequence"/>
</dbReference>
<name>A0ABR2ZAX8_9AGAR</name>